<dbReference type="InterPro" id="IPR001969">
    <property type="entry name" value="Aspartic_peptidase_AS"/>
</dbReference>
<dbReference type="SUPFAM" id="SSF50630">
    <property type="entry name" value="Acid proteases"/>
    <property type="match status" value="1"/>
</dbReference>
<comment type="caution">
    <text evidence="8">The sequence shown here is derived from an EMBL/GenBank/DDBJ whole genome shotgun (WGS) entry which is preliminary data.</text>
</comment>
<feature type="transmembrane region" description="Helical" evidence="6">
    <location>
        <begin position="418"/>
        <end position="441"/>
    </location>
</feature>
<dbReference type="InterPro" id="IPR034164">
    <property type="entry name" value="Pepsin-like_dom"/>
</dbReference>
<protein>
    <submittedName>
        <fullName evidence="8">Acid protease</fullName>
    </submittedName>
</protein>
<evidence type="ECO:0000256" key="6">
    <source>
        <dbReference type="SAM" id="Phobius"/>
    </source>
</evidence>
<keyword evidence="9" id="KW-1185">Reference proteome</keyword>
<gene>
    <name evidence="8" type="ORF">BJ322DRAFT_1044643</name>
</gene>
<dbReference type="Pfam" id="PF00026">
    <property type="entry name" value="Asp"/>
    <property type="match status" value="1"/>
</dbReference>
<dbReference type="Gene3D" id="2.40.70.10">
    <property type="entry name" value="Acid Proteases"/>
    <property type="match status" value="2"/>
</dbReference>
<evidence type="ECO:0000256" key="3">
    <source>
        <dbReference type="PIRSR" id="PIRSR601461-1"/>
    </source>
</evidence>
<keyword evidence="5" id="KW-0378">Hydrolase</keyword>
<evidence type="ECO:0000256" key="1">
    <source>
        <dbReference type="ARBA" id="ARBA00007447"/>
    </source>
</evidence>
<dbReference type="PROSITE" id="PS00141">
    <property type="entry name" value="ASP_PROTEASE"/>
    <property type="match status" value="2"/>
</dbReference>
<keyword evidence="6" id="KW-1133">Transmembrane helix</keyword>
<reference evidence="8" key="1">
    <citation type="journal article" date="2020" name="Nat. Commun.">
        <title>Large-scale genome sequencing of mycorrhizal fungi provides insights into the early evolution of symbiotic traits.</title>
        <authorList>
            <person name="Miyauchi S."/>
            <person name="Kiss E."/>
            <person name="Kuo A."/>
            <person name="Drula E."/>
            <person name="Kohler A."/>
            <person name="Sanchez-Garcia M."/>
            <person name="Morin E."/>
            <person name="Andreopoulos B."/>
            <person name="Barry K.W."/>
            <person name="Bonito G."/>
            <person name="Buee M."/>
            <person name="Carver A."/>
            <person name="Chen C."/>
            <person name="Cichocki N."/>
            <person name="Clum A."/>
            <person name="Culley D."/>
            <person name="Crous P.W."/>
            <person name="Fauchery L."/>
            <person name="Girlanda M."/>
            <person name="Hayes R.D."/>
            <person name="Keri Z."/>
            <person name="LaButti K."/>
            <person name="Lipzen A."/>
            <person name="Lombard V."/>
            <person name="Magnuson J."/>
            <person name="Maillard F."/>
            <person name="Murat C."/>
            <person name="Nolan M."/>
            <person name="Ohm R.A."/>
            <person name="Pangilinan J."/>
            <person name="Pereira M.F."/>
            <person name="Perotto S."/>
            <person name="Peter M."/>
            <person name="Pfister S."/>
            <person name="Riley R."/>
            <person name="Sitrit Y."/>
            <person name="Stielow J.B."/>
            <person name="Szollosi G."/>
            <person name="Zifcakova L."/>
            <person name="Stursova M."/>
            <person name="Spatafora J.W."/>
            <person name="Tedersoo L."/>
            <person name="Vaario L.M."/>
            <person name="Yamada A."/>
            <person name="Yan M."/>
            <person name="Wang P."/>
            <person name="Xu J."/>
            <person name="Bruns T."/>
            <person name="Baldrian P."/>
            <person name="Vilgalys R."/>
            <person name="Dunand C."/>
            <person name="Henrissat B."/>
            <person name="Grigoriev I.V."/>
            <person name="Hibbett D."/>
            <person name="Nagy L.G."/>
            <person name="Martin F.M."/>
        </authorList>
    </citation>
    <scope>NUCLEOTIDE SEQUENCE</scope>
    <source>
        <strain evidence="8">UH-Tt-Lm1</strain>
    </source>
</reference>
<sequence length="461" mass="50516">MPTSSFKLPLSRINLHAPPKKIGNDTLSSKFAIANHYNFAYLAPVNVGGQTFMVILDTGSTDLWVVSSKCIEDDCKRVPSYNETSSLSRTDKPFQLNYLMGSVTGEIAFETIVLGNYRISSQVFALANRTVGLYLSDTGHSGILGLAFDSQASIELNTGQPLLKSLAIHLPEDSRYFAIGLSRSNSGSSFTIGELDPEYANFTEEFTWSNVYVNPGQGQTYDFWKIPLKGISINETFLERLTESKVVDSPTPVAVLDTGTTLMLGPAIDVQYFWNTVGGSRQNSDGQWQVLCNRGVVVKVTLGGDGTESEYVMHPGDVNWMDGGKEEDGGDEWCIGGIQANDHVNSGDWLLGDIFLRSVYTVHKLETPASPPQLGLLSTVDIEQALGDFWAERGYDNTTIGVALVEKVKTKPTSKDGMVYGISVVLGFVVGFIVTVASLWFRSRRSHEANGTRSRVGYRRH</sequence>
<proteinExistence type="inferred from homology"/>
<evidence type="ECO:0000259" key="7">
    <source>
        <dbReference type="PROSITE" id="PS51767"/>
    </source>
</evidence>
<evidence type="ECO:0000256" key="4">
    <source>
        <dbReference type="PIRSR" id="PIRSR601461-2"/>
    </source>
</evidence>
<feature type="active site" evidence="3">
    <location>
        <position position="257"/>
    </location>
</feature>
<dbReference type="EMBL" id="WIUZ02000003">
    <property type="protein sequence ID" value="KAF9789868.1"/>
    <property type="molecule type" value="Genomic_DNA"/>
</dbReference>
<dbReference type="PROSITE" id="PS51767">
    <property type="entry name" value="PEPTIDASE_A1"/>
    <property type="match status" value="1"/>
</dbReference>
<dbReference type="PRINTS" id="PR00792">
    <property type="entry name" value="PEPSIN"/>
</dbReference>
<accession>A0A9P6L9X0</accession>
<dbReference type="CDD" id="cd05471">
    <property type="entry name" value="pepsin_like"/>
    <property type="match status" value="1"/>
</dbReference>
<feature type="domain" description="Peptidase A1" evidence="7">
    <location>
        <begin position="41"/>
        <end position="377"/>
    </location>
</feature>
<dbReference type="AlphaFoldDB" id="A0A9P6L9X0"/>
<organism evidence="8 9">
    <name type="scientific">Thelephora terrestris</name>
    <dbReference type="NCBI Taxonomy" id="56493"/>
    <lineage>
        <taxon>Eukaryota</taxon>
        <taxon>Fungi</taxon>
        <taxon>Dikarya</taxon>
        <taxon>Basidiomycota</taxon>
        <taxon>Agaricomycotina</taxon>
        <taxon>Agaricomycetes</taxon>
        <taxon>Thelephorales</taxon>
        <taxon>Thelephoraceae</taxon>
        <taxon>Thelephora</taxon>
    </lineage>
</organism>
<keyword evidence="5 8" id="KW-0645">Protease</keyword>
<keyword evidence="2 5" id="KW-0064">Aspartyl protease</keyword>
<dbReference type="InterPro" id="IPR021109">
    <property type="entry name" value="Peptidase_aspartic_dom_sf"/>
</dbReference>
<feature type="active site" evidence="3">
    <location>
        <position position="57"/>
    </location>
</feature>
<keyword evidence="6" id="KW-0472">Membrane</keyword>
<dbReference type="Proteomes" id="UP000736335">
    <property type="component" value="Unassembled WGS sequence"/>
</dbReference>
<name>A0A9P6L9X0_9AGAM</name>
<reference evidence="8" key="2">
    <citation type="submission" date="2020-11" db="EMBL/GenBank/DDBJ databases">
        <authorList>
            <consortium name="DOE Joint Genome Institute"/>
            <person name="Kuo A."/>
            <person name="Miyauchi S."/>
            <person name="Kiss E."/>
            <person name="Drula E."/>
            <person name="Kohler A."/>
            <person name="Sanchez-Garcia M."/>
            <person name="Andreopoulos B."/>
            <person name="Barry K.W."/>
            <person name="Bonito G."/>
            <person name="Buee M."/>
            <person name="Carver A."/>
            <person name="Chen C."/>
            <person name="Cichocki N."/>
            <person name="Clum A."/>
            <person name="Culley D."/>
            <person name="Crous P.W."/>
            <person name="Fauchery L."/>
            <person name="Girlanda M."/>
            <person name="Hayes R."/>
            <person name="Keri Z."/>
            <person name="Labutti K."/>
            <person name="Lipzen A."/>
            <person name="Lombard V."/>
            <person name="Magnuson J."/>
            <person name="Maillard F."/>
            <person name="Morin E."/>
            <person name="Murat C."/>
            <person name="Nolan M."/>
            <person name="Ohm R."/>
            <person name="Pangilinan J."/>
            <person name="Pereira M."/>
            <person name="Perotto S."/>
            <person name="Peter M."/>
            <person name="Riley R."/>
            <person name="Sitrit Y."/>
            <person name="Stielow B."/>
            <person name="Szollosi G."/>
            <person name="Zifcakova L."/>
            <person name="Stursova M."/>
            <person name="Spatafora J.W."/>
            <person name="Tedersoo L."/>
            <person name="Vaario L.-M."/>
            <person name="Yamada A."/>
            <person name="Yan M."/>
            <person name="Wang P."/>
            <person name="Xu J."/>
            <person name="Bruns T."/>
            <person name="Baldrian P."/>
            <person name="Vilgalys R."/>
            <person name="Henrissat B."/>
            <person name="Grigoriev I.V."/>
            <person name="Hibbett D."/>
            <person name="Nagy L.G."/>
            <person name="Martin F.M."/>
        </authorList>
    </citation>
    <scope>NUCLEOTIDE SEQUENCE</scope>
    <source>
        <strain evidence="8">UH-Tt-Lm1</strain>
    </source>
</reference>
<dbReference type="GO" id="GO:0006508">
    <property type="term" value="P:proteolysis"/>
    <property type="evidence" value="ECO:0007669"/>
    <property type="project" value="UniProtKB-KW"/>
</dbReference>
<evidence type="ECO:0000313" key="9">
    <source>
        <dbReference type="Proteomes" id="UP000736335"/>
    </source>
</evidence>
<evidence type="ECO:0000313" key="8">
    <source>
        <dbReference type="EMBL" id="KAF9789868.1"/>
    </source>
</evidence>
<keyword evidence="4" id="KW-1015">Disulfide bond</keyword>
<evidence type="ECO:0000256" key="2">
    <source>
        <dbReference type="ARBA" id="ARBA00022750"/>
    </source>
</evidence>
<keyword evidence="6" id="KW-0812">Transmembrane</keyword>
<dbReference type="OrthoDB" id="15189at2759"/>
<comment type="similarity">
    <text evidence="1 5">Belongs to the peptidase A1 family.</text>
</comment>
<feature type="disulfide bond" evidence="4">
    <location>
        <begin position="70"/>
        <end position="75"/>
    </location>
</feature>
<evidence type="ECO:0000256" key="5">
    <source>
        <dbReference type="RuleBase" id="RU000454"/>
    </source>
</evidence>
<dbReference type="InterPro" id="IPR001461">
    <property type="entry name" value="Aspartic_peptidase_A1"/>
</dbReference>
<dbReference type="PANTHER" id="PTHR47966:SF51">
    <property type="entry name" value="BETA-SITE APP-CLEAVING ENZYME, ISOFORM A-RELATED"/>
    <property type="match status" value="1"/>
</dbReference>
<dbReference type="PANTHER" id="PTHR47966">
    <property type="entry name" value="BETA-SITE APP-CLEAVING ENZYME, ISOFORM A-RELATED"/>
    <property type="match status" value="1"/>
</dbReference>
<dbReference type="InterPro" id="IPR033121">
    <property type="entry name" value="PEPTIDASE_A1"/>
</dbReference>
<dbReference type="GO" id="GO:0004190">
    <property type="term" value="F:aspartic-type endopeptidase activity"/>
    <property type="evidence" value="ECO:0007669"/>
    <property type="project" value="UniProtKB-KW"/>
</dbReference>